<dbReference type="SUPFAM" id="SSF50331">
    <property type="entry name" value="MOP-like"/>
    <property type="match status" value="1"/>
</dbReference>
<reference evidence="5 6" key="1">
    <citation type="submission" date="2018-08" db="EMBL/GenBank/DDBJ databases">
        <title>Meiothermus terrae DSM 26712 genome sequencing project.</title>
        <authorList>
            <person name="Da Costa M.S."/>
            <person name="Albuquerque L."/>
            <person name="Raposo P."/>
            <person name="Froufe H.J.C."/>
            <person name="Barroso C.S."/>
            <person name="Egas C."/>
        </authorList>
    </citation>
    <scope>NUCLEOTIDE SEQUENCE [LARGE SCALE GENOMIC DNA]</scope>
    <source>
        <strain evidence="5 6">DSM 26712</strain>
    </source>
</reference>
<evidence type="ECO:0000313" key="5">
    <source>
        <dbReference type="EMBL" id="RIH81651.1"/>
    </source>
</evidence>
<name>A0A399EH95_9DEIN</name>
<protein>
    <submittedName>
        <fullName evidence="5">sn-glycerol-3-phosphate import ATP-binding protein UgpC</fullName>
        <ecNumber evidence="5">3.6.3.20</ecNumber>
    </submittedName>
</protein>
<proteinExistence type="predicted"/>
<organism evidence="5 6">
    <name type="scientific">Calidithermus terrae</name>
    <dbReference type="NCBI Taxonomy" id="1408545"/>
    <lineage>
        <taxon>Bacteria</taxon>
        <taxon>Thermotogati</taxon>
        <taxon>Deinococcota</taxon>
        <taxon>Deinococci</taxon>
        <taxon>Thermales</taxon>
        <taxon>Thermaceae</taxon>
        <taxon>Calidithermus</taxon>
    </lineage>
</organism>
<dbReference type="InterPro" id="IPR027417">
    <property type="entry name" value="P-loop_NTPase"/>
</dbReference>
<dbReference type="RefSeq" id="WP_119316002.1">
    <property type="nucleotide sequence ID" value="NZ_QXDL01000158.1"/>
</dbReference>
<dbReference type="Gene3D" id="2.40.50.100">
    <property type="match status" value="1"/>
</dbReference>
<dbReference type="CDD" id="cd03301">
    <property type="entry name" value="ABC_MalK_N"/>
    <property type="match status" value="1"/>
</dbReference>
<evidence type="ECO:0000256" key="1">
    <source>
        <dbReference type="ARBA" id="ARBA00022448"/>
    </source>
</evidence>
<dbReference type="GO" id="GO:0005524">
    <property type="term" value="F:ATP binding"/>
    <property type="evidence" value="ECO:0007669"/>
    <property type="project" value="UniProtKB-KW"/>
</dbReference>
<dbReference type="InterPro" id="IPR040582">
    <property type="entry name" value="OB_MalK-like"/>
</dbReference>
<dbReference type="Pfam" id="PF17912">
    <property type="entry name" value="OB_MalK"/>
    <property type="match status" value="1"/>
</dbReference>
<evidence type="ECO:0000259" key="4">
    <source>
        <dbReference type="PROSITE" id="PS50893"/>
    </source>
</evidence>
<evidence type="ECO:0000256" key="2">
    <source>
        <dbReference type="ARBA" id="ARBA00022741"/>
    </source>
</evidence>
<dbReference type="GO" id="GO:0140359">
    <property type="term" value="F:ABC-type transporter activity"/>
    <property type="evidence" value="ECO:0007669"/>
    <property type="project" value="InterPro"/>
</dbReference>
<keyword evidence="1" id="KW-0813">Transport</keyword>
<dbReference type="InterPro" id="IPR003439">
    <property type="entry name" value="ABC_transporter-like_ATP-bd"/>
</dbReference>
<gene>
    <name evidence="5" type="primary">ugpC_2</name>
    <name evidence="5" type="ORF">Mterra_03042</name>
</gene>
<keyword evidence="6" id="KW-1185">Reference proteome</keyword>
<evidence type="ECO:0000313" key="6">
    <source>
        <dbReference type="Proteomes" id="UP000265715"/>
    </source>
</evidence>
<dbReference type="GO" id="GO:0008643">
    <property type="term" value="P:carbohydrate transport"/>
    <property type="evidence" value="ECO:0007669"/>
    <property type="project" value="InterPro"/>
</dbReference>
<dbReference type="AlphaFoldDB" id="A0A399EH95"/>
<dbReference type="InterPro" id="IPR017871">
    <property type="entry name" value="ABC_transporter-like_CS"/>
</dbReference>
<feature type="domain" description="ABC transporter" evidence="4">
    <location>
        <begin position="4"/>
        <end position="235"/>
    </location>
</feature>
<keyword evidence="5" id="KW-0378">Hydrolase</keyword>
<dbReference type="InterPro" id="IPR047641">
    <property type="entry name" value="ABC_transpr_MalK/UgpC-like"/>
</dbReference>
<dbReference type="Gene3D" id="3.40.50.300">
    <property type="entry name" value="P-loop containing nucleotide triphosphate hydrolases"/>
    <property type="match status" value="1"/>
</dbReference>
<dbReference type="SUPFAM" id="SSF52540">
    <property type="entry name" value="P-loop containing nucleoside triphosphate hydrolases"/>
    <property type="match status" value="1"/>
</dbReference>
<dbReference type="EC" id="3.6.3.20" evidence="5"/>
<dbReference type="PROSITE" id="PS00211">
    <property type="entry name" value="ABC_TRANSPORTER_1"/>
    <property type="match status" value="1"/>
</dbReference>
<dbReference type="Proteomes" id="UP000265715">
    <property type="component" value="Unassembled WGS sequence"/>
</dbReference>
<dbReference type="OrthoDB" id="25822at2"/>
<comment type="caution">
    <text evidence="5">The sequence shown here is derived from an EMBL/GenBank/DDBJ whole genome shotgun (WGS) entry which is preliminary data.</text>
</comment>
<keyword evidence="2" id="KW-0547">Nucleotide-binding</keyword>
<evidence type="ECO:0000256" key="3">
    <source>
        <dbReference type="ARBA" id="ARBA00022840"/>
    </source>
</evidence>
<dbReference type="PROSITE" id="PS50893">
    <property type="entry name" value="ABC_TRANSPORTER_2"/>
    <property type="match status" value="1"/>
</dbReference>
<dbReference type="InterPro" id="IPR015855">
    <property type="entry name" value="ABC_transpr_MalK-like"/>
</dbReference>
<dbReference type="InterPro" id="IPR005116">
    <property type="entry name" value="Transp-assoc_OB_typ1"/>
</dbReference>
<dbReference type="NCBIfam" id="NF008653">
    <property type="entry name" value="PRK11650.1"/>
    <property type="match status" value="1"/>
</dbReference>
<accession>A0A399EH95</accession>
<sequence length="381" mass="42672">MAKIRLENIYKRYSAKVMAVKDFNLETEDGEFVVFVGPSGCGKTTTLRMIAGLEDITEGRLYIGERLVNDVPPKDRDIAMVFQNYALYPHMNVYDNMAFGLKLRRVPKDEIDRRVKEAARIIKIDHLLHRKPRELSGGQRQRVAMGRAIVREPKVFLFDEPLSNLDAKLRVEMRAEIAKLTRRLGVTTVYVTHDQVEAMTLGHRIVVMKDGEIQQTDTPLNLYDFPENKFVAGFIGSPSMNFIRARVESQGTDTYFVIEGQRIKANATLAANLKAYNGKEVWMGIRPEHIGLRGWTSIPEDNNVIKGRVEVVEPLGADTEIHAEVGGAMVTAKVDGHAMVLPSDTVDLLIDTSKLHAFETEGNEKAIGHATVKDSRSAAKV</sequence>
<dbReference type="EMBL" id="QXDL01000158">
    <property type="protein sequence ID" value="RIH81651.1"/>
    <property type="molecule type" value="Genomic_DNA"/>
</dbReference>
<dbReference type="GO" id="GO:0055052">
    <property type="term" value="C:ATP-binding cassette (ABC) transporter complex, substrate-binding subunit-containing"/>
    <property type="evidence" value="ECO:0007669"/>
    <property type="project" value="TreeGrafter"/>
</dbReference>
<dbReference type="InterPro" id="IPR012340">
    <property type="entry name" value="NA-bd_OB-fold"/>
</dbReference>
<dbReference type="GO" id="GO:0016887">
    <property type="term" value="F:ATP hydrolysis activity"/>
    <property type="evidence" value="ECO:0007669"/>
    <property type="project" value="InterPro"/>
</dbReference>
<dbReference type="PANTHER" id="PTHR43875:SF1">
    <property type="entry name" value="OSMOPROTECTIVE COMPOUNDS UPTAKE ATP-BINDING PROTEIN GGTA"/>
    <property type="match status" value="1"/>
</dbReference>
<dbReference type="InterPro" id="IPR003593">
    <property type="entry name" value="AAA+_ATPase"/>
</dbReference>
<keyword evidence="3 5" id="KW-0067">ATP-binding</keyword>
<dbReference type="PANTHER" id="PTHR43875">
    <property type="entry name" value="MALTODEXTRIN IMPORT ATP-BINDING PROTEIN MSMX"/>
    <property type="match status" value="1"/>
</dbReference>
<dbReference type="InterPro" id="IPR008995">
    <property type="entry name" value="Mo/tungstate-bd_C_term_dom"/>
</dbReference>
<dbReference type="Pfam" id="PF03459">
    <property type="entry name" value="TOBE"/>
    <property type="match status" value="1"/>
</dbReference>
<dbReference type="FunFam" id="3.40.50.300:FF:000042">
    <property type="entry name" value="Maltose/maltodextrin ABC transporter, ATP-binding protein"/>
    <property type="match status" value="1"/>
</dbReference>
<dbReference type="Gene3D" id="2.40.50.140">
    <property type="entry name" value="Nucleic acid-binding proteins"/>
    <property type="match status" value="1"/>
</dbReference>
<dbReference type="Pfam" id="PF00005">
    <property type="entry name" value="ABC_tran"/>
    <property type="match status" value="1"/>
</dbReference>
<dbReference type="SMART" id="SM00382">
    <property type="entry name" value="AAA"/>
    <property type="match status" value="1"/>
</dbReference>